<dbReference type="GO" id="GO:0005829">
    <property type="term" value="C:cytosol"/>
    <property type="evidence" value="ECO:0007669"/>
    <property type="project" value="TreeGrafter"/>
</dbReference>
<dbReference type="PANTHER" id="PTHR43226">
    <property type="entry name" value="XAA-PRO AMINOPEPTIDASE 3"/>
    <property type="match status" value="1"/>
</dbReference>
<dbReference type="InterPro" id="IPR001131">
    <property type="entry name" value="Peptidase_M24B_aminopep-P_CS"/>
</dbReference>
<keyword evidence="7" id="KW-0464">Manganese</keyword>
<dbReference type="SUPFAM" id="SSF53092">
    <property type="entry name" value="Creatinase/prolidase N-terminal domain"/>
    <property type="match status" value="1"/>
</dbReference>
<keyword evidence="6" id="KW-0378">Hydrolase</keyword>
<evidence type="ECO:0000259" key="9">
    <source>
        <dbReference type="SMART" id="SM01011"/>
    </source>
</evidence>
<dbReference type="InterPro" id="IPR007865">
    <property type="entry name" value="Aminopep_P_N"/>
</dbReference>
<evidence type="ECO:0000256" key="5">
    <source>
        <dbReference type="ARBA" id="ARBA00022723"/>
    </source>
</evidence>
<dbReference type="Gene3D" id="3.90.230.10">
    <property type="entry name" value="Creatinase/methionine aminopeptidase superfamily"/>
    <property type="match status" value="1"/>
</dbReference>
<evidence type="ECO:0000256" key="7">
    <source>
        <dbReference type="ARBA" id="ARBA00023211"/>
    </source>
</evidence>
<protein>
    <recommendedName>
        <fullName evidence="4">Xaa-Pro aminopeptidase</fullName>
        <ecNumber evidence="4">3.4.11.9</ecNumber>
    </recommendedName>
</protein>
<comment type="catalytic activity">
    <reaction evidence="1">
        <text>Release of any N-terminal amino acid, including proline, that is linked to proline, even from a dipeptide or tripeptide.</text>
        <dbReference type="EC" id="3.4.11.9"/>
    </reaction>
</comment>
<dbReference type="RefSeq" id="WP_178734436.1">
    <property type="nucleotide sequence ID" value="NZ_JABUOH010000064.1"/>
</dbReference>
<keyword evidence="10" id="KW-0031">Aminopeptidase</keyword>
<dbReference type="InterPro" id="IPR000994">
    <property type="entry name" value="Pept_M24"/>
</dbReference>
<keyword evidence="10" id="KW-0645">Protease</keyword>
<dbReference type="SMART" id="SM01011">
    <property type="entry name" value="AMP_N"/>
    <property type="match status" value="1"/>
</dbReference>
<dbReference type="PROSITE" id="PS00491">
    <property type="entry name" value="PROLINE_PEPTIDASE"/>
    <property type="match status" value="1"/>
</dbReference>
<dbReference type="PANTHER" id="PTHR43226:SF4">
    <property type="entry name" value="XAA-PRO AMINOPEPTIDASE 3"/>
    <property type="match status" value="1"/>
</dbReference>
<comment type="caution">
    <text evidence="10">The sequence shown here is derived from an EMBL/GenBank/DDBJ whole genome shotgun (WGS) entry which is preliminary data.</text>
</comment>
<evidence type="ECO:0000313" key="11">
    <source>
        <dbReference type="Proteomes" id="UP000568109"/>
    </source>
</evidence>
<evidence type="ECO:0000256" key="6">
    <source>
        <dbReference type="ARBA" id="ARBA00022801"/>
    </source>
</evidence>
<name>A0A851HDB1_9MOLU</name>
<dbReference type="GO" id="GO:0070006">
    <property type="term" value="F:metalloaminopeptidase activity"/>
    <property type="evidence" value="ECO:0007669"/>
    <property type="project" value="InterPro"/>
</dbReference>
<keyword evidence="5 8" id="KW-0479">Metal-binding</keyword>
<dbReference type="GO" id="GO:0006508">
    <property type="term" value="P:proteolysis"/>
    <property type="evidence" value="ECO:0007669"/>
    <property type="project" value="TreeGrafter"/>
</dbReference>
<dbReference type="GO" id="GO:0030145">
    <property type="term" value="F:manganese ion binding"/>
    <property type="evidence" value="ECO:0007669"/>
    <property type="project" value="InterPro"/>
</dbReference>
<reference evidence="10 11" key="1">
    <citation type="submission" date="2020-06" db="EMBL/GenBank/DDBJ databases">
        <title>Draft genome sequence of Candidatus Phytoplasma pruni (X-disease group, subgroup 16SrIII-B) strain ChTDIII from Argentina.</title>
        <authorList>
            <person name="Fernandez F.D."/>
            <person name="Zuebert C."/>
            <person name="Huettel B."/>
            <person name="Kube M."/>
            <person name="Conci L.R."/>
        </authorList>
    </citation>
    <scope>NUCLEOTIDE SEQUENCE [LARGE SCALE GENOMIC DNA]</scope>
    <source>
        <strain evidence="10 11">ChTDIII</strain>
    </source>
</reference>
<organism evidence="10 11">
    <name type="scientific">Candidatus Phytoplasma pruni</name>
    <dbReference type="NCBI Taxonomy" id="479893"/>
    <lineage>
        <taxon>Bacteria</taxon>
        <taxon>Bacillati</taxon>
        <taxon>Mycoplasmatota</taxon>
        <taxon>Mollicutes</taxon>
        <taxon>Acholeplasmatales</taxon>
        <taxon>Acholeplasmataceae</taxon>
        <taxon>Candidatus Phytoplasma</taxon>
        <taxon>16SrIII (X-disease group)</taxon>
    </lineage>
</organism>
<comment type="similarity">
    <text evidence="3 8">Belongs to the peptidase M24B family.</text>
</comment>
<keyword evidence="11" id="KW-1185">Reference proteome</keyword>
<dbReference type="AlphaFoldDB" id="A0A851HDB1"/>
<evidence type="ECO:0000256" key="8">
    <source>
        <dbReference type="RuleBase" id="RU000590"/>
    </source>
</evidence>
<gene>
    <name evidence="10" type="ORF">HR065_03135</name>
</gene>
<dbReference type="InterPro" id="IPR036005">
    <property type="entry name" value="Creatinase/aminopeptidase-like"/>
</dbReference>
<evidence type="ECO:0000313" key="10">
    <source>
        <dbReference type="EMBL" id="NWN46055.1"/>
    </source>
</evidence>
<dbReference type="InterPro" id="IPR052433">
    <property type="entry name" value="X-Pro_dipept-like"/>
</dbReference>
<accession>A0A851HDB1</accession>
<proteinExistence type="inferred from homology"/>
<sequence length="420" mass="47858">MSVFYQKNRQSLLKKIENNSLVLFFSDQHQFNEELSTTAEFEVNKNFYYLTGIEQKNVVLLMVKKAQKEEAFLFLDPVDPVKKLWDGETLSFAKAAEISSIPVKNCLDINLLETFVFSLLNTVKISKFGYMENIYLDLSKFKLKDNLSVSLKMANLIQTNYPFLRIKDHCHLVADLRITKQPEEIALIQQAIALNKTALEGIAQKMQPGLYEYEISAFYHYVLESHGATNSFHTIVASGNNATILHYNQKKSLLGANDLVLIDCGVRYQNYTSDVSRCFPASGKFTLQQKQIYEIVLKANKKTIEWIKPGHTFAEMNQYGKQILSDGLSELGFLKKDESIDKYCYHGLGHYLGLEVHDVGNTFEPIKENSIITIEPGLYLPELNLGIRIEDDVLVSSNGNVNLTHNIPKEIDDIEKLMTK</sequence>
<feature type="domain" description="Aminopeptidase P N-terminal" evidence="9">
    <location>
        <begin position="1"/>
        <end position="129"/>
    </location>
</feature>
<comment type="cofactor">
    <cofactor evidence="2">
        <name>Mn(2+)</name>
        <dbReference type="ChEBI" id="CHEBI:29035"/>
    </cofactor>
</comment>
<evidence type="ECO:0000256" key="3">
    <source>
        <dbReference type="ARBA" id="ARBA00008766"/>
    </source>
</evidence>
<dbReference type="EMBL" id="JABUOH010000064">
    <property type="protein sequence ID" value="NWN46055.1"/>
    <property type="molecule type" value="Genomic_DNA"/>
</dbReference>
<evidence type="ECO:0000256" key="2">
    <source>
        <dbReference type="ARBA" id="ARBA00001936"/>
    </source>
</evidence>
<dbReference type="EC" id="3.4.11.9" evidence="4"/>
<dbReference type="SUPFAM" id="SSF55920">
    <property type="entry name" value="Creatinase/aminopeptidase"/>
    <property type="match status" value="1"/>
</dbReference>
<evidence type="ECO:0000256" key="4">
    <source>
        <dbReference type="ARBA" id="ARBA00012574"/>
    </source>
</evidence>
<dbReference type="Pfam" id="PF00557">
    <property type="entry name" value="Peptidase_M24"/>
    <property type="match status" value="1"/>
</dbReference>
<evidence type="ECO:0000256" key="1">
    <source>
        <dbReference type="ARBA" id="ARBA00001424"/>
    </source>
</evidence>
<dbReference type="InterPro" id="IPR029149">
    <property type="entry name" value="Creatin/AminoP/Spt16_N"/>
</dbReference>
<dbReference type="Proteomes" id="UP000568109">
    <property type="component" value="Unassembled WGS sequence"/>
</dbReference>
<dbReference type="Gene3D" id="3.40.350.10">
    <property type="entry name" value="Creatinase/prolidase N-terminal domain"/>
    <property type="match status" value="1"/>
</dbReference>
<dbReference type="Pfam" id="PF05195">
    <property type="entry name" value="AMP_N"/>
    <property type="match status" value="1"/>
</dbReference>